<dbReference type="SMART" id="SM01080">
    <property type="entry name" value="CHASE2"/>
    <property type="match status" value="1"/>
</dbReference>
<dbReference type="InterPro" id="IPR013656">
    <property type="entry name" value="PAS_4"/>
</dbReference>
<keyword evidence="1" id="KW-1133">Transmembrane helix</keyword>
<dbReference type="NCBIfam" id="TIGR00254">
    <property type="entry name" value="GGDEF"/>
    <property type="match status" value="1"/>
</dbReference>
<dbReference type="FunFam" id="3.30.70.270:FF:000001">
    <property type="entry name" value="Diguanylate cyclase domain protein"/>
    <property type="match status" value="1"/>
</dbReference>
<dbReference type="InterPro" id="IPR043128">
    <property type="entry name" value="Rev_trsase/Diguanyl_cyclase"/>
</dbReference>
<dbReference type="CDD" id="cd01949">
    <property type="entry name" value="GGDEF"/>
    <property type="match status" value="1"/>
</dbReference>
<evidence type="ECO:0000259" key="3">
    <source>
        <dbReference type="PROSITE" id="PS50113"/>
    </source>
</evidence>
<dbReference type="CDD" id="cd00130">
    <property type="entry name" value="PAS"/>
    <property type="match status" value="1"/>
</dbReference>
<dbReference type="InterPro" id="IPR000160">
    <property type="entry name" value="GGDEF_dom"/>
</dbReference>
<dbReference type="InterPro" id="IPR052163">
    <property type="entry name" value="DGC-Regulatory_Protein"/>
</dbReference>
<evidence type="ECO:0000259" key="2">
    <source>
        <dbReference type="PROSITE" id="PS50112"/>
    </source>
</evidence>
<dbReference type="InterPro" id="IPR007890">
    <property type="entry name" value="CHASE2"/>
</dbReference>
<dbReference type="RefSeq" id="WP_254014364.1">
    <property type="nucleotide sequence ID" value="NZ_JAMZMM010000365.1"/>
</dbReference>
<dbReference type="SMART" id="SM00091">
    <property type="entry name" value="PAS"/>
    <property type="match status" value="1"/>
</dbReference>
<dbReference type="AlphaFoldDB" id="A0AAE3GW79"/>
<dbReference type="Pfam" id="PF00990">
    <property type="entry name" value="GGDEF"/>
    <property type="match status" value="1"/>
</dbReference>
<dbReference type="SUPFAM" id="SSF55073">
    <property type="entry name" value="Nucleotide cyclase"/>
    <property type="match status" value="1"/>
</dbReference>
<proteinExistence type="predicted"/>
<dbReference type="InterPro" id="IPR000700">
    <property type="entry name" value="PAS-assoc_C"/>
</dbReference>
<feature type="domain" description="GGDEF" evidence="4">
    <location>
        <begin position="610"/>
        <end position="743"/>
    </location>
</feature>
<dbReference type="SUPFAM" id="SSF55785">
    <property type="entry name" value="PYP-like sensor domain (PAS domain)"/>
    <property type="match status" value="1"/>
</dbReference>
<dbReference type="NCBIfam" id="TIGR00229">
    <property type="entry name" value="sensory_box"/>
    <property type="match status" value="1"/>
</dbReference>
<dbReference type="PANTHER" id="PTHR46663">
    <property type="entry name" value="DIGUANYLATE CYCLASE DGCT-RELATED"/>
    <property type="match status" value="1"/>
</dbReference>
<keyword evidence="1" id="KW-0472">Membrane</keyword>
<dbReference type="Proteomes" id="UP001204953">
    <property type="component" value="Unassembled WGS sequence"/>
</dbReference>
<accession>A0AAE3GW79</accession>
<dbReference type="Pfam" id="PF05226">
    <property type="entry name" value="CHASE2"/>
    <property type="match status" value="1"/>
</dbReference>
<feature type="transmembrane region" description="Helical" evidence="1">
    <location>
        <begin position="362"/>
        <end position="379"/>
    </location>
</feature>
<dbReference type="Gene3D" id="3.30.450.20">
    <property type="entry name" value="PAS domain"/>
    <property type="match status" value="1"/>
</dbReference>
<keyword evidence="6" id="KW-1185">Reference proteome</keyword>
<feature type="transmembrane region" description="Helical" evidence="1">
    <location>
        <begin position="386"/>
        <end position="410"/>
    </location>
</feature>
<name>A0AAE3GW79_9CYAN</name>
<evidence type="ECO:0000313" key="5">
    <source>
        <dbReference type="EMBL" id="MCP2731629.1"/>
    </source>
</evidence>
<dbReference type="PROSITE" id="PS50112">
    <property type="entry name" value="PAS"/>
    <property type="match status" value="1"/>
</dbReference>
<sequence length="746" mass="83495">MKQQRPVLITAAGVTGAAIVLRLMGILQSAEFVALDELFRLRPPEAQDNRVVIVEIKETNLQDIGQWPIPDRLMAQLLQKLNTYQPRAIGLDIYRDLPVKPGNEEFLQATKTIPNLIGIERLPDKNSLGVPGQAILSKRKQIGFNNVVVDSDGKVRRSLLYWHIEGKQHNSFALKLALTYLQSEKIAPQSATTNPNYLQLGKVVFPYFKPFDGGYARADDRGYQILGNLPCASDFRESIPLWQRYSFFDKFFTPPAPLVKGGSKNTTCISSKSGCSRFQTVSIDQILADKVPAELLRDRIIIIGSRAPSLEDVFYTPYSDGRAGVAQSIFGVELQASFTSQILSAVLDGRPLIKVLSKPIEWVWIFGWSVLGAAIIWKLRSPLRSFGGILITAIGLIGSCYIAFLGGWWLPLIPSMLGLLGSAIVGISQLAYIQEELKRSKEFLHTVIDTIPDPVFVKDKKHRWIILNPAYCNFVGYSLKTLMGKSDYDIFPPEEATAFWSHDELVFQTGTAQENEEQLTDSQGKTYLIATKKSLHKDAAGNIFLVGVIRDITERKRTEEELRRSNIELKLSEDRLRYIAYHDPLTSLGNRKYFQENLTQSLDWSRSQHQLLALLFLDLDGFKKVNDTLGHDIGDELLKAVADRLKNSLRSSDIVSRLGGDEFTVILPGIPEAKYAGKVAKKIGEAISEDYYLEGHKVQVTTSIGISLFPLDGETEEMLIKKADTAMYHAKKSGRNQHQFCHSTSS</sequence>
<feature type="domain" description="PAC" evidence="3">
    <location>
        <begin position="513"/>
        <end position="564"/>
    </location>
</feature>
<dbReference type="Pfam" id="PF08448">
    <property type="entry name" value="PAS_4"/>
    <property type="match status" value="1"/>
</dbReference>
<evidence type="ECO:0000313" key="6">
    <source>
        <dbReference type="Proteomes" id="UP001204953"/>
    </source>
</evidence>
<organism evidence="5 6">
    <name type="scientific">Limnofasciculus baicalensis BBK-W-15</name>
    <dbReference type="NCBI Taxonomy" id="2699891"/>
    <lineage>
        <taxon>Bacteria</taxon>
        <taxon>Bacillati</taxon>
        <taxon>Cyanobacteriota</taxon>
        <taxon>Cyanophyceae</taxon>
        <taxon>Coleofasciculales</taxon>
        <taxon>Coleofasciculaceae</taxon>
        <taxon>Limnofasciculus</taxon>
        <taxon>Limnofasciculus baicalensis</taxon>
    </lineage>
</organism>
<dbReference type="PANTHER" id="PTHR46663:SF3">
    <property type="entry name" value="SLL0267 PROTEIN"/>
    <property type="match status" value="1"/>
</dbReference>
<comment type="caution">
    <text evidence="5">The sequence shown here is derived from an EMBL/GenBank/DDBJ whole genome shotgun (WGS) entry which is preliminary data.</text>
</comment>
<evidence type="ECO:0000256" key="1">
    <source>
        <dbReference type="SAM" id="Phobius"/>
    </source>
</evidence>
<dbReference type="SMART" id="SM00267">
    <property type="entry name" value="GGDEF"/>
    <property type="match status" value="1"/>
</dbReference>
<evidence type="ECO:0000259" key="4">
    <source>
        <dbReference type="PROSITE" id="PS50887"/>
    </source>
</evidence>
<dbReference type="PROSITE" id="PS50887">
    <property type="entry name" value="GGDEF"/>
    <property type="match status" value="1"/>
</dbReference>
<dbReference type="InterPro" id="IPR000014">
    <property type="entry name" value="PAS"/>
</dbReference>
<keyword evidence="1" id="KW-0812">Transmembrane</keyword>
<feature type="domain" description="PAS" evidence="2">
    <location>
        <begin position="440"/>
        <end position="495"/>
    </location>
</feature>
<gene>
    <name evidence="5" type="ORF">NJ959_24685</name>
</gene>
<dbReference type="EMBL" id="JAMZMM010000365">
    <property type="protein sequence ID" value="MCP2731629.1"/>
    <property type="molecule type" value="Genomic_DNA"/>
</dbReference>
<dbReference type="Gene3D" id="3.30.70.270">
    <property type="match status" value="1"/>
</dbReference>
<dbReference type="PROSITE" id="PS50113">
    <property type="entry name" value="PAC"/>
    <property type="match status" value="1"/>
</dbReference>
<dbReference type="InterPro" id="IPR029787">
    <property type="entry name" value="Nucleotide_cyclase"/>
</dbReference>
<protein>
    <submittedName>
        <fullName evidence="5">CHASE2 domain-containing protein</fullName>
    </submittedName>
</protein>
<dbReference type="InterPro" id="IPR035965">
    <property type="entry name" value="PAS-like_dom_sf"/>
</dbReference>
<reference evidence="5" key="1">
    <citation type="submission" date="2022-06" db="EMBL/GenBank/DDBJ databases">
        <title>New cyanobacteria of genus Symplocastrum in benthos of Lake Baikal.</title>
        <authorList>
            <person name="Sorokovikova E."/>
            <person name="Tikhonova I."/>
            <person name="Krasnopeev A."/>
            <person name="Evseev P."/>
            <person name="Gladkikh A."/>
            <person name="Belykh O."/>
        </authorList>
    </citation>
    <scope>NUCLEOTIDE SEQUENCE</scope>
    <source>
        <strain evidence="5">BBK-W-15</strain>
    </source>
</reference>